<reference evidence="2 3" key="1">
    <citation type="journal article" date="2013" name="Genome Announc.">
        <title>Genome Sequence of Novosphingobium lindaniclasticum LE124T, Isolated from a Hexachlorocyclohexane Dumpsite.</title>
        <authorList>
            <person name="Saxena A."/>
            <person name="Nayyar N."/>
            <person name="Sangwan N."/>
            <person name="Kumari R."/>
            <person name="Khurana J.P."/>
            <person name="Lal R."/>
        </authorList>
    </citation>
    <scope>NUCLEOTIDE SEQUENCE [LARGE SCALE GENOMIC DNA]</scope>
    <source>
        <strain evidence="2 3">LE124</strain>
    </source>
</reference>
<dbReference type="PANTHER" id="PTHR43685:SF2">
    <property type="entry name" value="GLYCOSYLTRANSFERASE 2-LIKE DOMAIN-CONTAINING PROTEIN"/>
    <property type="match status" value="1"/>
</dbReference>
<dbReference type="InterPro" id="IPR001173">
    <property type="entry name" value="Glyco_trans_2-like"/>
</dbReference>
<organism evidence="2 3">
    <name type="scientific">Novosphingobium lindaniclasticum LE124</name>
    <dbReference type="NCBI Taxonomy" id="1096930"/>
    <lineage>
        <taxon>Bacteria</taxon>
        <taxon>Pseudomonadati</taxon>
        <taxon>Pseudomonadota</taxon>
        <taxon>Alphaproteobacteria</taxon>
        <taxon>Sphingomonadales</taxon>
        <taxon>Sphingomonadaceae</taxon>
        <taxon>Novosphingobium</taxon>
    </lineage>
</organism>
<dbReference type="RefSeq" id="WP_021236178.1">
    <property type="nucleotide sequence ID" value="NZ_ATHL01000153.1"/>
</dbReference>
<name>T0H3W2_9SPHN</name>
<feature type="domain" description="Glycosyltransferase 2-like" evidence="1">
    <location>
        <begin position="10"/>
        <end position="134"/>
    </location>
</feature>
<protein>
    <recommendedName>
        <fullName evidence="1">Glycosyltransferase 2-like domain-containing protein</fullName>
    </recommendedName>
</protein>
<dbReference type="InterPro" id="IPR050834">
    <property type="entry name" value="Glycosyltransf_2"/>
</dbReference>
<comment type="caution">
    <text evidence="2">The sequence shown here is derived from an EMBL/GenBank/DDBJ whole genome shotgun (WGS) entry which is preliminary data.</text>
</comment>
<dbReference type="PANTHER" id="PTHR43685">
    <property type="entry name" value="GLYCOSYLTRANSFERASE"/>
    <property type="match status" value="1"/>
</dbReference>
<dbReference type="SUPFAM" id="SSF53448">
    <property type="entry name" value="Nucleotide-diphospho-sugar transferases"/>
    <property type="match status" value="1"/>
</dbReference>
<dbReference type="CDD" id="cd00761">
    <property type="entry name" value="Glyco_tranf_GTA_type"/>
    <property type="match status" value="1"/>
</dbReference>
<dbReference type="EMBL" id="ATHL01000153">
    <property type="protein sequence ID" value="EQB07647.1"/>
    <property type="molecule type" value="Genomic_DNA"/>
</dbReference>
<keyword evidence="3" id="KW-1185">Reference proteome</keyword>
<dbReference type="Gene3D" id="3.90.550.10">
    <property type="entry name" value="Spore Coat Polysaccharide Biosynthesis Protein SpsA, Chain A"/>
    <property type="match status" value="1"/>
</dbReference>
<accession>T0H3W2</accession>
<evidence type="ECO:0000313" key="2">
    <source>
        <dbReference type="EMBL" id="EQB07647.1"/>
    </source>
</evidence>
<sequence length="311" mass="34452">MTAAPRPKLSVILAAYNCADFVERSIRSALDQQGLSIEIVAVNDCSSDGTLAVLQAIAREEPRLRVIDSRKNLGPSGARNLAFDHAAGEWGAVLDADDALQPGALGPLVQIAEEREADIVAGSIRFFSHRRQEISGAVFREDAPITALGLKDFVEAARPQNREPDYGLLKPLFRIGFLRERALRYRTDIRHGEDFHFIVDALGAGARYILAREILSYIYTTRESGLSRTRVDYSRMIAETEKLARQAPYSEDPMVAKALTRRADALRMHELNVLYGDATGLPSKLKVLARSLTSSAGQRWLKTKIAKRVVH</sequence>
<evidence type="ECO:0000313" key="3">
    <source>
        <dbReference type="Proteomes" id="UP000015527"/>
    </source>
</evidence>
<dbReference type="OrthoDB" id="6383742at2"/>
<evidence type="ECO:0000259" key="1">
    <source>
        <dbReference type="Pfam" id="PF00535"/>
    </source>
</evidence>
<dbReference type="AlphaFoldDB" id="T0H3W2"/>
<dbReference type="PATRIC" id="fig|1096930.3.peg.4445"/>
<dbReference type="Pfam" id="PF00535">
    <property type="entry name" value="Glycos_transf_2"/>
    <property type="match status" value="1"/>
</dbReference>
<dbReference type="InterPro" id="IPR029044">
    <property type="entry name" value="Nucleotide-diphossugar_trans"/>
</dbReference>
<dbReference type="eggNOG" id="COG1216">
    <property type="taxonomic scope" value="Bacteria"/>
</dbReference>
<dbReference type="Proteomes" id="UP000015527">
    <property type="component" value="Unassembled WGS sequence"/>
</dbReference>
<proteinExistence type="predicted"/>
<gene>
    <name evidence="2" type="ORF">L284_22575</name>
</gene>